<comment type="caution">
    <text evidence="2">The sequence shown here is derived from an EMBL/GenBank/DDBJ whole genome shotgun (WGS) entry which is preliminary data.</text>
</comment>
<accession>A0AAX6DS05</accession>
<feature type="region of interest" description="Disordered" evidence="1">
    <location>
        <begin position="433"/>
        <end position="456"/>
    </location>
</feature>
<organism evidence="2 3">
    <name type="scientific">Iris pallida</name>
    <name type="common">Sweet iris</name>
    <dbReference type="NCBI Taxonomy" id="29817"/>
    <lineage>
        <taxon>Eukaryota</taxon>
        <taxon>Viridiplantae</taxon>
        <taxon>Streptophyta</taxon>
        <taxon>Embryophyta</taxon>
        <taxon>Tracheophyta</taxon>
        <taxon>Spermatophyta</taxon>
        <taxon>Magnoliopsida</taxon>
        <taxon>Liliopsida</taxon>
        <taxon>Asparagales</taxon>
        <taxon>Iridaceae</taxon>
        <taxon>Iridoideae</taxon>
        <taxon>Irideae</taxon>
        <taxon>Iris</taxon>
    </lineage>
</organism>
<dbReference type="GO" id="GO:0007623">
    <property type="term" value="P:circadian rhythm"/>
    <property type="evidence" value="ECO:0007669"/>
    <property type="project" value="InterPro"/>
</dbReference>
<keyword evidence="3" id="KW-1185">Reference proteome</keyword>
<feature type="compositionally biased region" description="Basic and acidic residues" evidence="1">
    <location>
        <begin position="443"/>
        <end position="454"/>
    </location>
</feature>
<evidence type="ECO:0000313" key="3">
    <source>
        <dbReference type="Proteomes" id="UP001140949"/>
    </source>
</evidence>
<name>A0AAX6DS05_IRIPA</name>
<evidence type="ECO:0000256" key="1">
    <source>
        <dbReference type="SAM" id="MobiDB-lite"/>
    </source>
</evidence>
<sequence>MSDWILCEFEHFNWDEFGKSEDHIVPHPVGDLVDERLALCDPHMKLRHAVENNVSKIKHTTGSAINTILWGKEDPSFCTMKNGNSSLIEGSHSRAAKFFVPALHDTEQNDFSAITTEARISGNFITDHDIDIKSNKFNSKDPVFGTSISTNDTKPLHSSLNGVSLESSEFPLDNEQKDRQNGLVCCDWPGIDNFDEIDKMFRNWDSTFGQEHDGTADELSWFSSSSNTIYASEIAFEPGLQPSTSELGALYGKREHQCLNTNILHQDILSSAEHCRSCADLLDIDAENKSNFASEEKVNGGGDKMKTLDLVHTSKKNDFSGCGTSNVMEGQPSSQEKGIKRSADKMFLVTDMTAPQMYTSKQFSQQKHFIDSTPSSFMQNIDLHGQMVYGLPTHQLPITQATSCTEFEDDTMPCSSLNDLDHLVNCQTQERRPNQFYRPQTTRQEENLGKEHQRQQSSIKMTVEHSHQQSAFRNKTSAWVKQLETRGGIEQEDIGLELSPVETNSKVAHKSSCMTSVVSDDISFKATSFLQLQDVMHQDDTIMIHQYTFPMLLDVRTKQCIRDSLYRLARSAHHRHSFSNTNSLIEPNIDLLGIQNTVATKSADPVDAETNTNPIDRYIAHLLFHKPSEPAARSIDDATSLGSHVIGTTGLLVK</sequence>
<dbReference type="EMBL" id="JANAVB010042220">
    <property type="protein sequence ID" value="KAJ6794516.1"/>
    <property type="molecule type" value="Genomic_DNA"/>
</dbReference>
<dbReference type="PANTHER" id="PTHR33334:SF8">
    <property type="entry name" value="PROTEIN LNK1"/>
    <property type="match status" value="1"/>
</dbReference>
<dbReference type="GO" id="GO:0006355">
    <property type="term" value="P:regulation of DNA-templated transcription"/>
    <property type="evidence" value="ECO:0007669"/>
    <property type="project" value="InterPro"/>
</dbReference>
<dbReference type="Proteomes" id="UP001140949">
    <property type="component" value="Unassembled WGS sequence"/>
</dbReference>
<gene>
    <name evidence="2" type="ORF">M6B38_229600</name>
</gene>
<reference evidence="2" key="2">
    <citation type="submission" date="2023-04" db="EMBL/GenBank/DDBJ databases">
        <authorList>
            <person name="Bruccoleri R.E."/>
            <person name="Oakeley E.J."/>
            <person name="Faust A.-M."/>
            <person name="Dessus-Babus S."/>
            <person name="Altorfer M."/>
            <person name="Burckhardt D."/>
            <person name="Oertli M."/>
            <person name="Naumann U."/>
            <person name="Petersen F."/>
            <person name="Wong J."/>
        </authorList>
    </citation>
    <scope>NUCLEOTIDE SEQUENCE</scope>
    <source>
        <strain evidence="2">GSM-AAB239-AS_SAM_17_03QT</strain>
        <tissue evidence="2">Leaf</tissue>
    </source>
</reference>
<dbReference type="PANTHER" id="PTHR33334">
    <property type="entry name" value="PROTEIN LNK1"/>
    <property type="match status" value="1"/>
</dbReference>
<proteinExistence type="predicted"/>
<evidence type="ECO:0000313" key="2">
    <source>
        <dbReference type="EMBL" id="KAJ6794516.1"/>
    </source>
</evidence>
<dbReference type="AlphaFoldDB" id="A0AAX6DS05"/>
<protein>
    <submittedName>
        <fullName evidence="2">Protein LNK1-like isoform X2</fullName>
    </submittedName>
</protein>
<dbReference type="InterPro" id="IPR039928">
    <property type="entry name" value="LNK"/>
</dbReference>
<reference evidence="2" key="1">
    <citation type="journal article" date="2023" name="GigaByte">
        <title>Genome assembly of the bearded iris, Iris pallida Lam.</title>
        <authorList>
            <person name="Bruccoleri R.E."/>
            <person name="Oakeley E.J."/>
            <person name="Faust A.M.E."/>
            <person name="Altorfer M."/>
            <person name="Dessus-Babus S."/>
            <person name="Burckhardt D."/>
            <person name="Oertli M."/>
            <person name="Naumann U."/>
            <person name="Petersen F."/>
            <person name="Wong J."/>
        </authorList>
    </citation>
    <scope>NUCLEOTIDE SEQUENCE</scope>
    <source>
        <strain evidence="2">GSM-AAB239-AS_SAM_17_03QT</strain>
    </source>
</reference>